<evidence type="ECO:0000259" key="5">
    <source>
        <dbReference type="Pfam" id="PF01757"/>
    </source>
</evidence>
<evidence type="ECO:0000313" key="6">
    <source>
        <dbReference type="EMBL" id="CEM10377.1"/>
    </source>
</evidence>
<feature type="region of interest" description="Disordered" evidence="2">
    <location>
        <begin position="601"/>
        <end position="639"/>
    </location>
</feature>
<keyword evidence="3" id="KW-0812">Transmembrane</keyword>
<feature type="transmembrane region" description="Helical" evidence="3">
    <location>
        <begin position="884"/>
        <end position="902"/>
    </location>
</feature>
<feature type="transmembrane region" description="Helical" evidence="3">
    <location>
        <begin position="802"/>
        <end position="823"/>
    </location>
</feature>
<feature type="chain" id="PRO_5005188858" description="Acyltransferase 3 domain-containing protein" evidence="4">
    <location>
        <begin position="20"/>
        <end position="1120"/>
    </location>
</feature>
<proteinExistence type="predicted"/>
<evidence type="ECO:0000256" key="2">
    <source>
        <dbReference type="SAM" id="MobiDB-lite"/>
    </source>
</evidence>
<dbReference type="PhylomeDB" id="A0A0G4FBS0"/>
<sequence>MRGTAVLLTFASLLSQAAAGPVQDVQSCLAAMSAWNTTYGPLSGTPDDGKFSECTANPQNKYCMLSVQIPVKQLSFRVLQSLCLPDSCNVEAISGLCDGSIDCDNLPPEYESLQQACSAAQSLICKPLNEPQPINVQCAGNNEPSQTAYAKTLGGALSCAVPMTSASPFYQNLTAASSTGPNDLGDWDKCSTQSGARYCTCSYNIAPMVSVKTGQCVPEKCNDSQFGKSVEFVCDPYTDCLGSASFLNPTSCFLTKALACSGSQALKKFRDFLPGGGGNTGGGGMNSAVARRMSSSSSLPLSLKSLREYAESRGLTAKFEESVKEAAAFLGKRAVAALASPSLSASPSKEAGRKISPPAWTVLDTLLSIPPQGNLTDTLLKLNKLKDNLNDLDDSEIGDLGRGEAQREEREIEESLEAQKAKGKILETFRREGAVVPPLEEDAEEKALETAGAKAGEKRKPALGAVPDLGGGASFSSTCDFSKPPVDWRTAVSITLIVLFVATGLLALAFGYTIAQPGWDNPRKKNPAAEPESLALKVLAAFSPMRNWTALFRLSAPKEKQQERPSTSTTTQAQQPEQQQASERPLLEASGVEGGARELRNVAESSAESREAGKRDGGASSSSSSSSSPVEGENKKKEARPEMECLHGLRVLSLAWVIFGHTLIFWLTSVDVKNIEAVLKITQGFWYSLLTSAPFSVDSFFFLSGLLCTISLVPMFNAVKIPPIGLALLHRYLRLTPVYLLVIAIYYWVSVYLGDGPLWPSYIAATWGVSGSGSACGQYWWTNALYINNLYPTKVNDMCLAWSWYLANDMQFFLVALIVLALYTKVHKAIGWGLTGGLLVGCIIANAVITYDNSIGVAIFEQLGGGGPGGASFDLVYDKPWTRIGPYAVGMLLGLVILEGRIKLDKWNTALRMATHVFIAALFLFLIFIPWTANKVNPWKWPMWANVAYLMWDRSLWAVTLAWLVLAMLQGFAPWTNWILSWKAWAPLARMTYLAYLIHPVVMFVLFSNTKGQEYYTEPVQLILYFLGCWTATYIVSGLMTLLLEMPIANLEKLLVEGITAGMKKKIQNQHDETTDLRTARAEAGDAEVGGVGDSLTKEKKLNGNSLAVSQETAQSQAQQ</sequence>
<dbReference type="AlphaFoldDB" id="A0A0G4FBS0"/>
<reference evidence="6" key="1">
    <citation type="submission" date="2014-11" db="EMBL/GenBank/DDBJ databases">
        <authorList>
            <person name="Otto D Thomas"/>
            <person name="Naeem Raeece"/>
        </authorList>
    </citation>
    <scope>NUCLEOTIDE SEQUENCE</scope>
</reference>
<feature type="coiled-coil region" evidence="1">
    <location>
        <begin position="375"/>
        <end position="422"/>
    </location>
</feature>
<feature type="domain" description="Acyltransferase 3" evidence="5">
    <location>
        <begin position="645"/>
        <end position="1035"/>
    </location>
</feature>
<feature type="transmembrane region" description="Helical" evidence="3">
    <location>
        <begin position="731"/>
        <end position="749"/>
    </location>
</feature>
<feature type="transmembrane region" description="Helical" evidence="3">
    <location>
        <begin position="700"/>
        <end position="719"/>
    </location>
</feature>
<feature type="transmembrane region" description="Helical" evidence="3">
    <location>
        <begin position="914"/>
        <end position="933"/>
    </location>
</feature>
<feature type="compositionally biased region" description="Basic and acidic residues" evidence="2">
    <location>
        <begin position="601"/>
        <end position="617"/>
    </location>
</feature>
<dbReference type="VEuPathDB" id="CryptoDB:Cvel_16181"/>
<evidence type="ECO:0000256" key="1">
    <source>
        <dbReference type="SAM" id="Coils"/>
    </source>
</evidence>
<feature type="transmembrane region" description="Helical" evidence="3">
    <location>
        <begin position="992"/>
        <end position="1010"/>
    </location>
</feature>
<dbReference type="EMBL" id="CDMZ01000259">
    <property type="protein sequence ID" value="CEM10377.1"/>
    <property type="molecule type" value="Genomic_DNA"/>
</dbReference>
<keyword evidence="3" id="KW-1133">Transmembrane helix</keyword>
<feature type="transmembrane region" description="Helical" evidence="3">
    <location>
        <begin position="956"/>
        <end position="980"/>
    </location>
</feature>
<feature type="transmembrane region" description="Helical" evidence="3">
    <location>
        <begin position="1022"/>
        <end position="1044"/>
    </location>
</feature>
<feature type="signal peptide" evidence="4">
    <location>
        <begin position="1"/>
        <end position="19"/>
    </location>
</feature>
<dbReference type="InterPro" id="IPR052728">
    <property type="entry name" value="O2_lipid_transport_reg"/>
</dbReference>
<dbReference type="PANTHER" id="PTHR11161:SF0">
    <property type="entry name" value="O-ACYLTRANSFERASE LIKE PROTEIN"/>
    <property type="match status" value="1"/>
</dbReference>
<gene>
    <name evidence="6" type="ORF">Cvel_16181</name>
</gene>
<name>A0A0G4FBS0_9ALVE</name>
<evidence type="ECO:0000256" key="4">
    <source>
        <dbReference type="SAM" id="SignalP"/>
    </source>
</evidence>
<dbReference type="Pfam" id="PF01757">
    <property type="entry name" value="Acyl_transf_3"/>
    <property type="match status" value="1"/>
</dbReference>
<feature type="compositionally biased region" description="Low complexity" evidence="2">
    <location>
        <begin position="565"/>
        <end position="583"/>
    </location>
</feature>
<protein>
    <recommendedName>
        <fullName evidence="5">Acyltransferase 3 domain-containing protein</fullName>
    </recommendedName>
</protein>
<accession>A0A0G4FBS0</accession>
<dbReference type="GO" id="GO:0016747">
    <property type="term" value="F:acyltransferase activity, transferring groups other than amino-acyl groups"/>
    <property type="evidence" value="ECO:0007669"/>
    <property type="project" value="InterPro"/>
</dbReference>
<keyword evidence="1" id="KW-0175">Coiled coil</keyword>
<evidence type="ECO:0000256" key="3">
    <source>
        <dbReference type="SAM" id="Phobius"/>
    </source>
</evidence>
<dbReference type="InterPro" id="IPR002656">
    <property type="entry name" value="Acyl_transf_3_dom"/>
</dbReference>
<keyword evidence="4" id="KW-0732">Signal</keyword>
<feature type="transmembrane region" description="Helical" evidence="3">
    <location>
        <begin position="645"/>
        <end position="667"/>
    </location>
</feature>
<feature type="region of interest" description="Disordered" evidence="2">
    <location>
        <begin position="557"/>
        <end position="586"/>
    </location>
</feature>
<keyword evidence="3" id="KW-0472">Membrane</keyword>
<feature type="transmembrane region" description="Helical" evidence="3">
    <location>
        <begin position="830"/>
        <end position="851"/>
    </location>
</feature>
<dbReference type="PANTHER" id="PTHR11161">
    <property type="entry name" value="O-ACYLTRANSFERASE"/>
    <property type="match status" value="1"/>
</dbReference>
<feature type="transmembrane region" description="Helical" evidence="3">
    <location>
        <begin position="491"/>
        <end position="515"/>
    </location>
</feature>
<organism evidence="6">
    <name type="scientific">Chromera velia CCMP2878</name>
    <dbReference type="NCBI Taxonomy" id="1169474"/>
    <lineage>
        <taxon>Eukaryota</taxon>
        <taxon>Sar</taxon>
        <taxon>Alveolata</taxon>
        <taxon>Colpodellida</taxon>
        <taxon>Chromeraceae</taxon>
        <taxon>Chromera</taxon>
    </lineage>
</organism>